<gene>
    <name evidence="2" type="ORF">BN4615_P9557</name>
</gene>
<organism evidence="2">
    <name type="scientific">Nonomuraea gerenzanensis</name>
    <dbReference type="NCBI Taxonomy" id="93944"/>
    <lineage>
        <taxon>Bacteria</taxon>
        <taxon>Bacillati</taxon>
        <taxon>Actinomycetota</taxon>
        <taxon>Actinomycetes</taxon>
        <taxon>Streptosporangiales</taxon>
        <taxon>Streptosporangiaceae</taxon>
        <taxon>Nonomuraea</taxon>
    </lineage>
</organism>
<feature type="transmembrane region" description="Helical" evidence="1">
    <location>
        <begin position="6"/>
        <end position="28"/>
    </location>
</feature>
<dbReference type="EMBL" id="LT559118">
    <property type="protein sequence ID" value="SBP00041.1"/>
    <property type="molecule type" value="Genomic_DNA"/>
</dbReference>
<proteinExistence type="predicted"/>
<dbReference type="AlphaFoldDB" id="A0A1M4EMH6"/>
<evidence type="ECO:0000313" key="2">
    <source>
        <dbReference type="EMBL" id="SBP00041.1"/>
    </source>
</evidence>
<dbReference type="RefSeq" id="WP_225268665.1">
    <property type="nucleotide sequence ID" value="NZ_CP084058.1"/>
</dbReference>
<keyword evidence="1" id="KW-0472">Membrane</keyword>
<reference evidence="2" key="1">
    <citation type="submission" date="2016-04" db="EMBL/GenBank/DDBJ databases">
        <authorList>
            <person name="Evans L.H."/>
            <person name="Alamgir A."/>
            <person name="Owens N."/>
            <person name="Weber N.D."/>
            <person name="Virtaneva K."/>
            <person name="Barbian K."/>
            <person name="Babar A."/>
            <person name="Rosenke K."/>
        </authorList>
    </citation>
    <scope>NUCLEOTIDE SEQUENCE</scope>
    <source>
        <strain evidence="2">Nono1</strain>
    </source>
</reference>
<keyword evidence="1" id="KW-0812">Transmembrane</keyword>
<evidence type="ECO:0000256" key="1">
    <source>
        <dbReference type="SAM" id="Phobius"/>
    </source>
</evidence>
<keyword evidence="1" id="KW-1133">Transmembrane helix</keyword>
<accession>A0A1M4EMH6</accession>
<protein>
    <submittedName>
        <fullName evidence="2">Uncharacterized protein</fullName>
    </submittedName>
</protein>
<sequence length="68" mass="7912">MKTLWTVLLAMVLMFAQAIIGFSLPLLFVYLIRRFLDRRPWSSLGWRKPWHLVLGVFAGALPILANER</sequence>
<name>A0A1M4EMH6_9ACTN</name>